<dbReference type="Gene3D" id="3.30.420.10">
    <property type="entry name" value="Ribonuclease H-like superfamily/Ribonuclease H"/>
    <property type="match status" value="1"/>
</dbReference>
<name>A0A6C0EQ58_9ZZZZ</name>
<sequence length="219" mass="25239">MKLLIFDTETTGLPKSREAAINAPNNWPHLVSISWVIIENNLIAKQKDYIIKPEKWNIPEDSIKIHGITNEIASTKGHRLQTVMSEFMAEQCDMMVAYNMNFDYNVIMNAIKWDLEFDFKGFNVPMKCAMLLSKSECKLPGNFGYYKTPKLKELYEFIFKRKPNEAKLHGSLYDTLILTECIQHSTWLQAALGLPVSKPTLTNGIHESRTINFNFKETN</sequence>
<dbReference type="GO" id="GO:0003676">
    <property type="term" value="F:nucleic acid binding"/>
    <property type="evidence" value="ECO:0007669"/>
    <property type="project" value="InterPro"/>
</dbReference>
<accession>A0A6C0EQ58</accession>
<proteinExistence type="predicted"/>
<organism evidence="2">
    <name type="scientific">viral metagenome</name>
    <dbReference type="NCBI Taxonomy" id="1070528"/>
    <lineage>
        <taxon>unclassified sequences</taxon>
        <taxon>metagenomes</taxon>
        <taxon>organismal metagenomes</taxon>
    </lineage>
</organism>
<dbReference type="InterPro" id="IPR036397">
    <property type="entry name" value="RNaseH_sf"/>
</dbReference>
<reference evidence="2" key="1">
    <citation type="journal article" date="2020" name="Nature">
        <title>Giant virus diversity and host interactions through global metagenomics.</title>
        <authorList>
            <person name="Schulz F."/>
            <person name="Roux S."/>
            <person name="Paez-Espino D."/>
            <person name="Jungbluth S."/>
            <person name="Walsh D.A."/>
            <person name="Denef V.J."/>
            <person name="McMahon K.D."/>
            <person name="Konstantinidis K.T."/>
            <person name="Eloe-Fadrosh E.A."/>
            <person name="Kyrpides N.C."/>
            <person name="Woyke T."/>
        </authorList>
    </citation>
    <scope>NUCLEOTIDE SEQUENCE</scope>
    <source>
        <strain evidence="2">GVMAG-M-3300009151-50</strain>
    </source>
</reference>
<feature type="domain" description="Exonuclease" evidence="1">
    <location>
        <begin position="2"/>
        <end position="191"/>
    </location>
</feature>
<dbReference type="InterPro" id="IPR012337">
    <property type="entry name" value="RNaseH-like_sf"/>
</dbReference>
<dbReference type="SMART" id="SM00479">
    <property type="entry name" value="EXOIII"/>
    <property type="match status" value="1"/>
</dbReference>
<evidence type="ECO:0000259" key="1">
    <source>
        <dbReference type="SMART" id="SM00479"/>
    </source>
</evidence>
<dbReference type="CDD" id="cd06127">
    <property type="entry name" value="DEDDh"/>
    <property type="match status" value="1"/>
</dbReference>
<evidence type="ECO:0000313" key="2">
    <source>
        <dbReference type="EMBL" id="QHT30852.1"/>
    </source>
</evidence>
<dbReference type="Pfam" id="PF00929">
    <property type="entry name" value="RNase_T"/>
    <property type="match status" value="1"/>
</dbReference>
<dbReference type="EMBL" id="MN738913">
    <property type="protein sequence ID" value="QHT30852.1"/>
    <property type="molecule type" value="Genomic_DNA"/>
</dbReference>
<dbReference type="SUPFAM" id="SSF53098">
    <property type="entry name" value="Ribonuclease H-like"/>
    <property type="match status" value="1"/>
</dbReference>
<dbReference type="AlphaFoldDB" id="A0A6C0EQ58"/>
<dbReference type="InterPro" id="IPR013520">
    <property type="entry name" value="Ribonucl_H"/>
</dbReference>
<protein>
    <recommendedName>
        <fullName evidence="1">Exonuclease domain-containing protein</fullName>
    </recommendedName>
</protein>